<evidence type="ECO:0000313" key="14">
    <source>
        <dbReference type="EMBL" id="CAH1974949.1"/>
    </source>
</evidence>
<dbReference type="PANTHER" id="PTHR43178">
    <property type="entry name" value="DIHYDROLIPOAMIDE ACETYLTRANSFERASE COMPONENT OF PYRUVATE DEHYDROGENASE COMPLEX"/>
    <property type="match status" value="1"/>
</dbReference>
<keyword evidence="8 10" id="KW-0012">Acyltransferase</keyword>
<dbReference type="OrthoDB" id="202158at2759"/>
<evidence type="ECO:0000256" key="1">
    <source>
        <dbReference type="ARBA" id="ARBA00001938"/>
    </source>
</evidence>
<dbReference type="InterPro" id="IPR050743">
    <property type="entry name" value="2-oxoacid_DH_E2_comp"/>
</dbReference>
<dbReference type="FunFam" id="4.10.320.10:FF:000002">
    <property type="entry name" value="Dihydrolipoamide acetyltransferase component of pyruvate dehydrogenase complex"/>
    <property type="match status" value="1"/>
</dbReference>
<evidence type="ECO:0000256" key="10">
    <source>
        <dbReference type="RuleBase" id="RU003423"/>
    </source>
</evidence>
<dbReference type="InterPro" id="IPR011053">
    <property type="entry name" value="Single_hybrid_motif"/>
</dbReference>
<keyword evidence="5 10" id="KW-0450">Lipoyl</keyword>
<feature type="compositionally biased region" description="Polar residues" evidence="11">
    <location>
        <begin position="160"/>
        <end position="172"/>
    </location>
</feature>
<protein>
    <recommendedName>
        <fullName evidence="10">Dihydrolipoamide acetyltransferase component of pyruvate dehydrogenase complex</fullName>
        <ecNumber evidence="10">2.3.1.-</ecNumber>
    </recommendedName>
</protein>
<evidence type="ECO:0000313" key="15">
    <source>
        <dbReference type="Proteomes" id="UP001152888"/>
    </source>
</evidence>
<comment type="caution">
    <text evidence="14">The sequence shown here is derived from an EMBL/GenBank/DDBJ whole genome shotgun (WGS) entry which is preliminary data.</text>
</comment>
<dbReference type="InterPro" id="IPR001078">
    <property type="entry name" value="2-oxoacid_DH_actylTfrase"/>
</dbReference>
<dbReference type="CDD" id="cd06849">
    <property type="entry name" value="lipoyl_domain"/>
    <property type="match status" value="1"/>
</dbReference>
<feature type="region of interest" description="Disordered" evidence="11">
    <location>
        <begin position="221"/>
        <end position="247"/>
    </location>
</feature>
<dbReference type="Pfam" id="PF00364">
    <property type="entry name" value="Biotin_lipoyl"/>
    <property type="match status" value="1"/>
</dbReference>
<organism evidence="14 15">
    <name type="scientific">Acanthoscelides obtectus</name>
    <name type="common">Bean weevil</name>
    <name type="synonym">Bruchus obtectus</name>
    <dbReference type="NCBI Taxonomy" id="200917"/>
    <lineage>
        <taxon>Eukaryota</taxon>
        <taxon>Metazoa</taxon>
        <taxon>Ecdysozoa</taxon>
        <taxon>Arthropoda</taxon>
        <taxon>Hexapoda</taxon>
        <taxon>Insecta</taxon>
        <taxon>Pterygota</taxon>
        <taxon>Neoptera</taxon>
        <taxon>Endopterygota</taxon>
        <taxon>Coleoptera</taxon>
        <taxon>Polyphaga</taxon>
        <taxon>Cucujiformia</taxon>
        <taxon>Chrysomeloidea</taxon>
        <taxon>Chrysomelidae</taxon>
        <taxon>Bruchinae</taxon>
        <taxon>Bruchini</taxon>
        <taxon>Acanthoscelides</taxon>
    </lineage>
</organism>
<keyword evidence="15" id="KW-1185">Reference proteome</keyword>
<dbReference type="Gene3D" id="4.10.320.10">
    <property type="entry name" value="E3-binding domain"/>
    <property type="match status" value="1"/>
</dbReference>
<keyword evidence="4 10" id="KW-0808">Transferase</keyword>
<dbReference type="GO" id="GO:0005829">
    <property type="term" value="C:cytosol"/>
    <property type="evidence" value="ECO:0007669"/>
    <property type="project" value="UniProtKB-ARBA"/>
</dbReference>
<dbReference type="EMBL" id="CAKOFQ010006830">
    <property type="protein sequence ID" value="CAH1974949.1"/>
    <property type="molecule type" value="Genomic_DNA"/>
</dbReference>
<dbReference type="SUPFAM" id="SSF51230">
    <property type="entry name" value="Single hybrid motif"/>
    <property type="match status" value="1"/>
</dbReference>
<evidence type="ECO:0000256" key="9">
    <source>
        <dbReference type="ARBA" id="ARBA00051775"/>
    </source>
</evidence>
<comment type="cofactor">
    <cofactor evidence="1 10">
        <name>(R)-lipoate</name>
        <dbReference type="ChEBI" id="CHEBI:83088"/>
    </cofactor>
</comment>
<dbReference type="Pfam" id="PF02817">
    <property type="entry name" value="E3_binding"/>
    <property type="match status" value="1"/>
</dbReference>
<feature type="compositionally biased region" description="Basic and acidic residues" evidence="11">
    <location>
        <begin position="123"/>
        <end position="136"/>
    </location>
</feature>
<dbReference type="PANTHER" id="PTHR43178:SF5">
    <property type="entry name" value="LIPOAMIDE ACYLTRANSFERASE COMPONENT OF BRANCHED-CHAIN ALPHA-KETO ACID DEHYDROGENASE COMPLEX, MITOCHONDRIAL"/>
    <property type="match status" value="1"/>
</dbReference>
<evidence type="ECO:0000256" key="4">
    <source>
        <dbReference type="ARBA" id="ARBA00022679"/>
    </source>
</evidence>
<dbReference type="GO" id="GO:0043754">
    <property type="term" value="F:dihydrolipoamide branched chain acyltransferase activity"/>
    <property type="evidence" value="ECO:0007669"/>
    <property type="project" value="UniProtKB-EC"/>
</dbReference>
<name>A0A9P0KGH5_ACAOB</name>
<dbReference type="FunFam" id="3.30.559.10:FF:000027">
    <property type="entry name" value="Dihydrolipoamide acetyltransferase component of pyruvate dehydrogenase complex"/>
    <property type="match status" value="1"/>
</dbReference>
<dbReference type="EC" id="2.3.1.-" evidence="10"/>
<dbReference type="Gene3D" id="2.40.50.100">
    <property type="match status" value="1"/>
</dbReference>
<comment type="catalytic activity">
    <reaction evidence="9">
        <text>N(6)-[(R)-dihydrolipoyl]-L-lysyl-[protein] + 2-methylpropanoyl-CoA = N(6)-[(R)-S(8)-2-methylpropanoyldihydrolipoyl]-L-lysyl-[protein] + CoA</text>
        <dbReference type="Rhea" id="RHEA:18865"/>
        <dbReference type="Rhea" id="RHEA-COMP:10475"/>
        <dbReference type="Rhea" id="RHEA-COMP:10497"/>
        <dbReference type="ChEBI" id="CHEBI:57287"/>
        <dbReference type="ChEBI" id="CHEBI:57338"/>
        <dbReference type="ChEBI" id="CHEBI:83100"/>
        <dbReference type="ChEBI" id="CHEBI:83142"/>
        <dbReference type="EC" id="2.3.1.168"/>
    </reaction>
    <physiologicalReaction direction="left-to-right" evidence="9">
        <dbReference type="Rhea" id="RHEA:18866"/>
    </physiologicalReaction>
</comment>
<feature type="domain" description="Lipoyl-binding" evidence="12">
    <location>
        <begin position="43"/>
        <end position="118"/>
    </location>
</feature>
<dbReference type="SUPFAM" id="SSF47005">
    <property type="entry name" value="Peripheral subunit-binding domain of 2-oxo acid dehydrogenase complex"/>
    <property type="match status" value="1"/>
</dbReference>
<dbReference type="GO" id="GO:0031405">
    <property type="term" value="F:lipoic acid binding"/>
    <property type="evidence" value="ECO:0007669"/>
    <property type="project" value="TreeGrafter"/>
</dbReference>
<dbReference type="PROSITE" id="PS00189">
    <property type="entry name" value="LIPOYL"/>
    <property type="match status" value="1"/>
</dbReference>
<dbReference type="SUPFAM" id="SSF52777">
    <property type="entry name" value="CoA-dependent acyltransferases"/>
    <property type="match status" value="1"/>
</dbReference>
<dbReference type="GO" id="GO:0005759">
    <property type="term" value="C:mitochondrial matrix"/>
    <property type="evidence" value="ECO:0007669"/>
    <property type="project" value="UniProtKB-SubCell"/>
</dbReference>
<feature type="compositionally biased region" description="Basic and acidic residues" evidence="11">
    <location>
        <begin position="145"/>
        <end position="159"/>
    </location>
</feature>
<dbReference type="InterPro" id="IPR003016">
    <property type="entry name" value="2-oxoA_DH_lipoyl-BS"/>
</dbReference>
<dbReference type="Gene3D" id="3.30.559.10">
    <property type="entry name" value="Chloramphenicol acetyltransferase-like domain"/>
    <property type="match status" value="1"/>
</dbReference>
<sequence length="473" mass="52132">MSQTCKKLFNASVFSNFKALSNRNVRNAPQLRLYHLGSSLAARISFNMADIGEGIKEVVVKEWFVKEGDTVKQFDDICEVQSDKASVTITSRYDGVIAKLHYKVDDVALVGKPLVDIETDGDDVPREEKSEPDPQIKQKSPPPASKEDTAEKISIHKEQSSGPASSTTNEVVDSNKEVLCIPAVRRLAKEHNIDLTKVKGTGRDGRILKEDALHYLENLKKSPAPTQQPPTTTSQPRVQSVPSGTDRVEPIKGFQKAMVKTMTDSLKIPHFVYSDELKITRLSQIRKTLKTSHNQSISFMPFLVKAVSNALQRYPVLNSSIDDRCENVTYHARHNIGVAMDTKVGLAVPVIKDVQDLGVMEIHAELRRLVESGKQGVFKPSDLAGGTFAVSNIGSIGGTYMKPVILPPQVAIMAIGTSQLLPRYDDDLNIVPEEIANISVAADHRVIDGATVANFVKDLKKQVENPYLLFLNI</sequence>
<feature type="compositionally biased region" description="Low complexity" evidence="11">
    <location>
        <begin position="222"/>
        <end position="240"/>
    </location>
</feature>
<gene>
    <name evidence="14" type="ORF">ACAOBT_LOCUS11370</name>
</gene>
<evidence type="ECO:0000256" key="5">
    <source>
        <dbReference type="ARBA" id="ARBA00022823"/>
    </source>
</evidence>
<dbReference type="Pfam" id="PF00198">
    <property type="entry name" value="2-oxoacid_dh"/>
    <property type="match status" value="1"/>
</dbReference>
<dbReference type="InterPro" id="IPR023213">
    <property type="entry name" value="CAT-like_dom_sf"/>
</dbReference>
<keyword evidence="7" id="KW-0496">Mitochondrion</keyword>
<dbReference type="PROSITE" id="PS50968">
    <property type="entry name" value="BIOTINYL_LIPOYL"/>
    <property type="match status" value="1"/>
</dbReference>
<reference evidence="14" key="1">
    <citation type="submission" date="2022-03" db="EMBL/GenBank/DDBJ databases">
        <authorList>
            <person name="Sayadi A."/>
        </authorList>
    </citation>
    <scope>NUCLEOTIDE SEQUENCE</scope>
</reference>
<dbReference type="InterPro" id="IPR036625">
    <property type="entry name" value="E3-bd_dom_sf"/>
</dbReference>
<dbReference type="InterPro" id="IPR004167">
    <property type="entry name" value="PSBD"/>
</dbReference>
<dbReference type="InterPro" id="IPR000089">
    <property type="entry name" value="Biotin_lipoyl"/>
</dbReference>
<dbReference type="PROSITE" id="PS51826">
    <property type="entry name" value="PSBD"/>
    <property type="match status" value="1"/>
</dbReference>
<evidence type="ECO:0000259" key="13">
    <source>
        <dbReference type="PROSITE" id="PS51826"/>
    </source>
</evidence>
<evidence type="ECO:0000256" key="6">
    <source>
        <dbReference type="ARBA" id="ARBA00022946"/>
    </source>
</evidence>
<evidence type="ECO:0000256" key="11">
    <source>
        <dbReference type="SAM" id="MobiDB-lite"/>
    </source>
</evidence>
<comment type="similarity">
    <text evidence="3 10">Belongs to the 2-oxoacid dehydrogenase family.</text>
</comment>
<dbReference type="GO" id="GO:0016407">
    <property type="term" value="F:acetyltransferase activity"/>
    <property type="evidence" value="ECO:0007669"/>
    <property type="project" value="TreeGrafter"/>
</dbReference>
<keyword evidence="6" id="KW-0809">Transit peptide</keyword>
<accession>A0A9P0KGH5</accession>
<evidence type="ECO:0000256" key="3">
    <source>
        <dbReference type="ARBA" id="ARBA00007317"/>
    </source>
</evidence>
<feature type="domain" description="Peripheral subunit-binding (PSBD)" evidence="13">
    <location>
        <begin position="179"/>
        <end position="216"/>
    </location>
</feature>
<comment type="subcellular location">
    <subcellularLocation>
        <location evidence="2">Mitochondrion matrix</location>
    </subcellularLocation>
</comment>
<evidence type="ECO:0000259" key="12">
    <source>
        <dbReference type="PROSITE" id="PS50968"/>
    </source>
</evidence>
<dbReference type="AlphaFoldDB" id="A0A9P0KGH5"/>
<dbReference type="FunFam" id="2.40.50.100:FF:000013">
    <property type="entry name" value="Dihydrolipoamide acetyltransferase component of pyruvate dehydrogenase complex"/>
    <property type="match status" value="1"/>
</dbReference>
<dbReference type="Proteomes" id="UP001152888">
    <property type="component" value="Unassembled WGS sequence"/>
</dbReference>
<evidence type="ECO:0000256" key="2">
    <source>
        <dbReference type="ARBA" id="ARBA00004305"/>
    </source>
</evidence>
<evidence type="ECO:0000256" key="7">
    <source>
        <dbReference type="ARBA" id="ARBA00023128"/>
    </source>
</evidence>
<feature type="region of interest" description="Disordered" evidence="11">
    <location>
        <begin position="118"/>
        <end position="172"/>
    </location>
</feature>
<proteinExistence type="inferred from homology"/>
<evidence type="ECO:0000256" key="8">
    <source>
        <dbReference type="ARBA" id="ARBA00023315"/>
    </source>
</evidence>